<evidence type="ECO:0000256" key="1">
    <source>
        <dbReference type="SAM" id="Phobius"/>
    </source>
</evidence>
<dbReference type="AlphaFoldDB" id="A0A4Y2AGZ5"/>
<proteinExistence type="predicted"/>
<keyword evidence="1" id="KW-0812">Transmembrane</keyword>
<accession>A0A4Y2AGZ5</accession>
<evidence type="ECO:0000313" key="2">
    <source>
        <dbReference type="EMBL" id="GBL79083.1"/>
    </source>
</evidence>
<dbReference type="Proteomes" id="UP000499080">
    <property type="component" value="Unassembled WGS sequence"/>
</dbReference>
<protein>
    <submittedName>
        <fullName evidence="2">Uncharacterized protein</fullName>
    </submittedName>
</protein>
<feature type="transmembrane region" description="Helical" evidence="1">
    <location>
        <begin position="12"/>
        <end position="34"/>
    </location>
</feature>
<organism evidence="2 3">
    <name type="scientific">Araneus ventricosus</name>
    <name type="common">Orbweaver spider</name>
    <name type="synonym">Epeira ventricosa</name>
    <dbReference type="NCBI Taxonomy" id="182803"/>
    <lineage>
        <taxon>Eukaryota</taxon>
        <taxon>Metazoa</taxon>
        <taxon>Ecdysozoa</taxon>
        <taxon>Arthropoda</taxon>
        <taxon>Chelicerata</taxon>
        <taxon>Arachnida</taxon>
        <taxon>Araneae</taxon>
        <taxon>Araneomorphae</taxon>
        <taxon>Entelegynae</taxon>
        <taxon>Araneoidea</taxon>
        <taxon>Araneidae</taxon>
        <taxon>Araneus</taxon>
    </lineage>
</organism>
<keyword evidence="1" id="KW-1133">Transmembrane helix</keyword>
<name>A0A4Y2AGZ5_ARAVE</name>
<sequence>MRSHRISKRGLSSLVSTIIVGAFFLPVIVCASYARDRAMADDGYCSDRHSDAQNGFAPGRGDLDKNYSCTMYSIKKFLTSLTKALSTVYVNCTVGVEVLLYNY</sequence>
<reference evidence="2 3" key="1">
    <citation type="journal article" date="2019" name="Sci. Rep.">
        <title>Orb-weaving spider Araneus ventricosus genome elucidates the spidroin gene catalogue.</title>
        <authorList>
            <person name="Kono N."/>
            <person name="Nakamura H."/>
            <person name="Ohtoshi R."/>
            <person name="Moran D.A.P."/>
            <person name="Shinohara A."/>
            <person name="Yoshida Y."/>
            <person name="Fujiwara M."/>
            <person name="Mori M."/>
            <person name="Tomita M."/>
            <person name="Arakawa K."/>
        </authorList>
    </citation>
    <scope>NUCLEOTIDE SEQUENCE [LARGE SCALE GENOMIC DNA]</scope>
</reference>
<evidence type="ECO:0000313" key="3">
    <source>
        <dbReference type="Proteomes" id="UP000499080"/>
    </source>
</evidence>
<gene>
    <name evidence="2" type="ORF">AVEN_49022_1</name>
</gene>
<keyword evidence="1" id="KW-0472">Membrane</keyword>
<comment type="caution">
    <text evidence="2">The sequence shown here is derived from an EMBL/GenBank/DDBJ whole genome shotgun (WGS) entry which is preliminary data.</text>
</comment>
<keyword evidence="3" id="KW-1185">Reference proteome</keyword>
<dbReference type="EMBL" id="BGPR01000017">
    <property type="protein sequence ID" value="GBL79083.1"/>
    <property type="molecule type" value="Genomic_DNA"/>
</dbReference>